<dbReference type="EMBL" id="KX817190">
    <property type="protein sequence ID" value="AQW35059.1"/>
    <property type="molecule type" value="Genomic_DNA"/>
</dbReference>
<evidence type="ECO:0000256" key="3">
    <source>
        <dbReference type="ARBA" id="ARBA00023315"/>
    </source>
</evidence>
<dbReference type="Pfam" id="PF00109">
    <property type="entry name" value="ketoacyl-synt"/>
    <property type="match status" value="1"/>
</dbReference>
<dbReference type="PANTHER" id="PTHR11712">
    <property type="entry name" value="POLYKETIDE SYNTHASE-RELATED"/>
    <property type="match status" value="1"/>
</dbReference>
<evidence type="ECO:0000256" key="4">
    <source>
        <dbReference type="RuleBase" id="RU003694"/>
    </source>
</evidence>
<dbReference type="Gene3D" id="3.40.47.10">
    <property type="match status" value="2"/>
</dbReference>
<protein>
    <submittedName>
        <fullName evidence="6">Chain length factor</fullName>
    </submittedName>
</protein>
<name>A0A1S6QMP2_9ACTN</name>
<dbReference type="PROSITE" id="PS52004">
    <property type="entry name" value="KS3_2"/>
    <property type="match status" value="1"/>
</dbReference>
<proteinExistence type="inferred from homology"/>
<evidence type="ECO:0000256" key="2">
    <source>
        <dbReference type="ARBA" id="ARBA00022679"/>
    </source>
</evidence>
<dbReference type="SUPFAM" id="SSF53901">
    <property type="entry name" value="Thiolase-like"/>
    <property type="match status" value="2"/>
</dbReference>
<dbReference type="GO" id="GO:0004315">
    <property type="term" value="F:3-oxoacyl-[acyl-carrier-protein] synthase activity"/>
    <property type="evidence" value="ECO:0007669"/>
    <property type="project" value="TreeGrafter"/>
</dbReference>
<dbReference type="InterPro" id="IPR016039">
    <property type="entry name" value="Thiolase-like"/>
</dbReference>
<dbReference type="InterPro" id="IPR000794">
    <property type="entry name" value="Beta-ketoacyl_synthase"/>
</dbReference>
<dbReference type="PANTHER" id="PTHR11712:SF322">
    <property type="entry name" value="POLYKETIDE BETA-KETOACYL SYNTHASE 2-RELATED"/>
    <property type="match status" value="1"/>
</dbReference>
<dbReference type="CDD" id="cd00832">
    <property type="entry name" value="CLF"/>
    <property type="match status" value="1"/>
</dbReference>
<evidence type="ECO:0000313" key="6">
    <source>
        <dbReference type="EMBL" id="AQW35059.1"/>
    </source>
</evidence>
<sequence>MSARAVVTGLGVAAPNGLGTEEYWKATLRGESGIGPLTRFDASSYPARLAGEVTGFHAPDHIPGRLLPQTDHMTRLALVAADFSLADAGADPEKLPEYGMSVVTANSYGGFEFGQRELEKLWSQGGSHVSAYQSFAWFYAVNTGQISIRHGMRGPSGVLVTEQAGGIDATGHARRHIRKGTPFVLTGGVDGALSPWGWTAYLSVGELSTREDPRRAYLPFDADASGWVPGEGGAVLTVEDEEFARERGASRPYGEIAGYASGVDPRPDSGRPPVLRRVIEQALADAGLGPRDIDVVFADAAGVPEPDRIEAEAVTAVFGERGVPVTAPKTLVGRLAAGGSALDTATALLALRDGVIPPTAHVTDPAPGCAGLDLVLGAPREARLRTALVLARGTGGFTAALVVRALDGSWPRSA</sequence>
<dbReference type="InterPro" id="IPR014031">
    <property type="entry name" value="Ketoacyl_synth_C"/>
</dbReference>
<keyword evidence="2 4" id="KW-0808">Transferase</keyword>
<feature type="domain" description="Ketosynthase family 3 (KS3)" evidence="5">
    <location>
        <begin position="2"/>
        <end position="405"/>
    </location>
</feature>
<keyword evidence="3" id="KW-0012">Acyltransferase</keyword>
<dbReference type="InterPro" id="IPR020841">
    <property type="entry name" value="PKS_Beta-ketoAc_synthase_dom"/>
</dbReference>
<dbReference type="SMART" id="SM00825">
    <property type="entry name" value="PKS_KS"/>
    <property type="match status" value="1"/>
</dbReference>
<evidence type="ECO:0000256" key="1">
    <source>
        <dbReference type="ARBA" id="ARBA00008467"/>
    </source>
</evidence>
<dbReference type="Pfam" id="PF02801">
    <property type="entry name" value="Ketoacyl-synt_C"/>
    <property type="match status" value="1"/>
</dbReference>
<dbReference type="InterPro" id="IPR014030">
    <property type="entry name" value="Ketoacyl_synth_N"/>
</dbReference>
<gene>
    <name evidence="6" type="primary">mrqB</name>
</gene>
<comment type="similarity">
    <text evidence="1 4">Belongs to the thiolase-like superfamily. Beta-ketoacyl-ACP synthases family.</text>
</comment>
<dbReference type="GO" id="GO:0006633">
    <property type="term" value="P:fatty acid biosynthetic process"/>
    <property type="evidence" value="ECO:0007669"/>
    <property type="project" value="TreeGrafter"/>
</dbReference>
<dbReference type="AlphaFoldDB" id="A0A1S6QMP2"/>
<evidence type="ECO:0000259" key="5">
    <source>
        <dbReference type="PROSITE" id="PS52004"/>
    </source>
</evidence>
<organism evidence="6">
    <name type="scientific">Streptomyces griseoruber</name>
    <dbReference type="NCBI Taxonomy" id="1943"/>
    <lineage>
        <taxon>Bacteria</taxon>
        <taxon>Bacillati</taxon>
        <taxon>Actinomycetota</taxon>
        <taxon>Actinomycetes</taxon>
        <taxon>Kitasatosporales</taxon>
        <taxon>Streptomycetaceae</taxon>
        <taxon>Streptomyces</taxon>
    </lineage>
</organism>
<accession>A0A1S6QMP2</accession>
<reference evidence="6" key="1">
    <citation type="submission" date="2016-09" db="EMBL/GenBank/DDBJ databases">
        <authorList>
            <person name="Capua I."/>
            <person name="De Benedictis P."/>
            <person name="Joannis T."/>
            <person name="Lombin L.H."/>
            <person name="Cattoli G."/>
        </authorList>
    </citation>
    <scope>NUCLEOTIDE SEQUENCE</scope>
    <source>
        <strain evidence="6">Sgr29</strain>
    </source>
</reference>